<gene>
    <name evidence="2" type="ORF">E1898_15150</name>
</gene>
<evidence type="ECO:0000313" key="3">
    <source>
        <dbReference type="Proteomes" id="UP000295438"/>
    </source>
</evidence>
<proteinExistence type="predicted"/>
<accession>A0A4R5UU98</accession>
<dbReference type="InterPro" id="IPR025877">
    <property type="entry name" value="MobA-like_NTP_Trfase"/>
</dbReference>
<feature type="domain" description="MobA-like NTP transferase" evidence="1">
    <location>
        <begin position="6"/>
        <end position="165"/>
    </location>
</feature>
<comment type="caution">
    <text evidence="2">The sequence shown here is derived from an EMBL/GenBank/DDBJ whole genome shotgun (WGS) entry which is preliminary data.</text>
</comment>
<dbReference type="Gene3D" id="3.90.550.10">
    <property type="entry name" value="Spore Coat Polysaccharide Biosynthesis Protein SpsA, Chain A"/>
    <property type="match status" value="1"/>
</dbReference>
<dbReference type="InterPro" id="IPR029044">
    <property type="entry name" value="Nucleotide-diphossugar_trans"/>
</dbReference>
<dbReference type="RefSeq" id="WP_133391537.1">
    <property type="nucleotide sequence ID" value="NZ_SMUW01000036.1"/>
</dbReference>
<name>A0A4R5UU98_9BACT</name>
<dbReference type="SUPFAM" id="SSF53448">
    <property type="entry name" value="Nucleotide-diphospho-sugar transferases"/>
    <property type="match status" value="1"/>
</dbReference>
<reference evidence="2 3" key="1">
    <citation type="submission" date="2019-03" db="EMBL/GenBank/DDBJ databases">
        <title>Algoriphagus aquimaris sp. nov., isolated form marine sediment in Pohang, Korea.</title>
        <authorList>
            <person name="Kim J."/>
            <person name="Yoon S.-H."/>
            <person name="Lee S.-S."/>
        </authorList>
    </citation>
    <scope>NUCLEOTIDE SEQUENCE [LARGE SCALE GENOMIC DNA]</scope>
    <source>
        <strain evidence="2 3">F21</strain>
    </source>
</reference>
<keyword evidence="2" id="KW-0808">Transferase</keyword>
<organism evidence="2 3">
    <name type="scientific">Algoriphagus formosus</name>
    <dbReference type="NCBI Taxonomy" id="2007308"/>
    <lineage>
        <taxon>Bacteria</taxon>
        <taxon>Pseudomonadati</taxon>
        <taxon>Bacteroidota</taxon>
        <taxon>Cytophagia</taxon>
        <taxon>Cytophagales</taxon>
        <taxon>Cyclobacteriaceae</taxon>
        <taxon>Algoriphagus</taxon>
    </lineage>
</organism>
<evidence type="ECO:0000259" key="1">
    <source>
        <dbReference type="Pfam" id="PF12804"/>
    </source>
</evidence>
<dbReference type="Proteomes" id="UP000295438">
    <property type="component" value="Unassembled WGS sequence"/>
</dbReference>
<dbReference type="Pfam" id="PF12804">
    <property type="entry name" value="NTP_transf_3"/>
    <property type="match status" value="1"/>
</dbReference>
<dbReference type="PANTHER" id="PTHR43777:SF1">
    <property type="entry name" value="MOLYBDENUM COFACTOR CYTIDYLYLTRANSFERASE"/>
    <property type="match status" value="1"/>
</dbReference>
<sequence>MKTGLIILAAGSSSRLGRPKQLIEFQGKTLIQRAVEFAVKSKTDSLVVVLGWNPQLIQSGFDSTQTPSVINENWEEGMASSMQVGLRFLMEKEQLDQVILMLCDQPFVDTKLLDQLILAKKKSGKGIVACAYSDTLGVPALFDQKYFEEMLALKGSEGAKKVILKNRKDVFKVDFPLGEIDLDTEADIEKLKDLKI</sequence>
<dbReference type="GO" id="GO:0016779">
    <property type="term" value="F:nucleotidyltransferase activity"/>
    <property type="evidence" value="ECO:0007669"/>
    <property type="project" value="UniProtKB-ARBA"/>
</dbReference>
<evidence type="ECO:0000313" key="2">
    <source>
        <dbReference type="EMBL" id="TDK42770.1"/>
    </source>
</evidence>
<dbReference type="AlphaFoldDB" id="A0A4R5UU98"/>
<dbReference type="PANTHER" id="PTHR43777">
    <property type="entry name" value="MOLYBDENUM COFACTOR CYTIDYLYLTRANSFERASE"/>
    <property type="match status" value="1"/>
</dbReference>
<dbReference type="EMBL" id="SMUW01000036">
    <property type="protein sequence ID" value="TDK42770.1"/>
    <property type="molecule type" value="Genomic_DNA"/>
</dbReference>
<dbReference type="CDD" id="cd04182">
    <property type="entry name" value="GT_2_like_f"/>
    <property type="match status" value="1"/>
</dbReference>
<keyword evidence="3" id="KW-1185">Reference proteome</keyword>
<protein>
    <submittedName>
        <fullName evidence="2">Nucleotidyltransferase family protein</fullName>
    </submittedName>
</protein>